<evidence type="ECO:0000313" key="1">
    <source>
        <dbReference type="EMBL" id="NHN87665.1"/>
    </source>
</evidence>
<dbReference type="Proteomes" id="UP000631653">
    <property type="component" value="Unassembled WGS sequence"/>
</dbReference>
<name>A0ABX0K077_9PROT</name>
<reference evidence="1 2" key="1">
    <citation type="journal article" date="2020" name="Int. J. Syst. Evol. Microbiol.">
        <title>Novel acetic acid bacteria from cider fermentations: Acetobacter conturbans sp. nov. and Acetobacter fallax sp. nov.</title>
        <authorList>
            <person name="Sombolestani A.S."/>
            <person name="Cleenwerck I."/>
            <person name="Cnockaert M."/>
            <person name="Borremans W."/>
            <person name="Wieme A.D."/>
            <person name="De Vuyst L."/>
            <person name="Vandamme P."/>
        </authorList>
    </citation>
    <scope>NUCLEOTIDE SEQUENCE [LARGE SCALE GENOMIC DNA]</scope>
    <source>
        <strain evidence="1 2">LMG 1627</strain>
    </source>
</reference>
<evidence type="ECO:0000313" key="2">
    <source>
        <dbReference type="Proteomes" id="UP000631653"/>
    </source>
</evidence>
<dbReference type="EMBL" id="WOSY01000002">
    <property type="protein sequence ID" value="NHN87665.1"/>
    <property type="molecule type" value="Genomic_DNA"/>
</dbReference>
<accession>A0ABX0K077</accession>
<keyword evidence="2" id="KW-1185">Reference proteome</keyword>
<proteinExistence type="predicted"/>
<comment type="caution">
    <text evidence="1">The sequence shown here is derived from an EMBL/GenBank/DDBJ whole genome shotgun (WGS) entry which is preliminary data.</text>
</comment>
<dbReference type="RefSeq" id="WP_173568937.1">
    <property type="nucleotide sequence ID" value="NZ_WOSY01000002.1"/>
</dbReference>
<gene>
    <name evidence="1" type="ORF">GOB81_03335</name>
</gene>
<organism evidence="1 2">
    <name type="scientific">Acetobacter conturbans</name>
    <dbReference type="NCBI Taxonomy" id="1737472"/>
    <lineage>
        <taxon>Bacteria</taxon>
        <taxon>Pseudomonadati</taxon>
        <taxon>Pseudomonadota</taxon>
        <taxon>Alphaproteobacteria</taxon>
        <taxon>Acetobacterales</taxon>
        <taxon>Acetobacteraceae</taxon>
        <taxon>Acetobacter</taxon>
    </lineage>
</organism>
<sequence>MTRSPSRVLRASRFHAQGAQCAPGFLDFDRVSRLVCRLDTAAFDAPSPRETGRRDIPPRVPDRWRLLISTLAEADKQNTHSIITRV</sequence>
<protein>
    <submittedName>
        <fullName evidence="1">Uncharacterized protein</fullName>
    </submittedName>
</protein>